<protein>
    <submittedName>
        <fullName evidence="1">Uncharacterized protein</fullName>
    </submittedName>
</protein>
<dbReference type="Proteomes" id="UP001061991">
    <property type="component" value="Plasmid p_unnamed2"/>
</dbReference>
<evidence type="ECO:0000313" key="2">
    <source>
        <dbReference type="Proteomes" id="UP001061991"/>
    </source>
</evidence>
<keyword evidence="1" id="KW-0614">Plasmid</keyword>
<organism evidence="1 2">
    <name type="scientific">Phyllobacterium zundukense</name>
    <dbReference type="NCBI Taxonomy" id="1867719"/>
    <lineage>
        <taxon>Bacteria</taxon>
        <taxon>Pseudomonadati</taxon>
        <taxon>Pseudomonadota</taxon>
        <taxon>Alphaproteobacteria</taxon>
        <taxon>Hyphomicrobiales</taxon>
        <taxon>Phyllobacteriaceae</taxon>
        <taxon>Phyllobacterium</taxon>
    </lineage>
</organism>
<evidence type="ECO:0000313" key="1">
    <source>
        <dbReference type="EMBL" id="UXN58220.1"/>
    </source>
</evidence>
<gene>
    <name evidence="1" type="ORF">N8E88_05220</name>
</gene>
<reference evidence="1" key="1">
    <citation type="submission" date="2022-09" db="EMBL/GenBank/DDBJ databases">
        <title>Interaction between co-microsymbionts with complementary sets of symbiotic genes in legume-rhizobium systems.</title>
        <authorList>
            <person name="Safronova V."/>
            <person name="Sazanova A."/>
            <person name="Afonin A."/>
            <person name="Chirak E."/>
        </authorList>
    </citation>
    <scope>NUCLEOTIDE SEQUENCE</scope>
    <source>
        <strain evidence="1">A18/3m</strain>
    </source>
</reference>
<sequence>MSATKLLLIVPLMAAFAYVALVGRHRNVNRASIKMWDLAV</sequence>
<dbReference type="EMBL" id="CP104971">
    <property type="protein sequence ID" value="UXN58220.1"/>
    <property type="molecule type" value="Genomic_DNA"/>
</dbReference>
<name>A0ACD4CXB5_9HYPH</name>
<accession>A0ACD4CXB5</accession>
<geneLocation type="plasmid" evidence="1 2">
    <name>p_unnamed2</name>
</geneLocation>
<proteinExistence type="predicted"/>
<keyword evidence="2" id="KW-1185">Reference proteome</keyword>